<dbReference type="EMBL" id="JAPFQO010000002">
    <property type="protein sequence ID" value="MCX2739183.1"/>
    <property type="molecule type" value="Genomic_DNA"/>
</dbReference>
<evidence type="ECO:0000256" key="3">
    <source>
        <dbReference type="SAM" id="MobiDB-lite"/>
    </source>
</evidence>
<dbReference type="Pfam" id="PF13432">
    <property type="entry name" value="TPR_16"/>
    <property type="match status" value="2"/>
</dbReference>
<sequence>MKIAYKIALASVLAGGSHVVVAQHTQAFTSEERYFHEGVELFDRAKYGAAQEAFKKYIELIRNDAKTADARYYYALSGLYLLHPDAEQLVLNFARKYPTHPKTALANYELGLYYFEQKDYKKAVELLKDAPTHLLSIKQNKELEFKLGYSYFATKDFDNAKIWFDKNKTTGFREDDHRFAYASNYYAGYISYRKGDYAAAKEDLKIAEKNEAYARIVPYMVTEILYKEKDVYEVIRYGEAALAKKPQVQQADEIALLVGDAYYQRAEYKTAEKYFSQYAQGKRSLEPVVQYKIAFTDYKNNNYKNAIANFKPVALKKDSLGQNAAYYLGLSYLKEDNKQFALTAFDQARKNDQDKPVTEAATLKYAQVNFDLGNFREVINSLSDFTTKYPKSEEAEEADRLLSESYFGSNDYAAAIRHIEAMEKKSWRILQTYQRVTYYHGVNLFNDSKFPQAVAMLDKSLQYPYDKEVTSASHFVKGEAYSIGQRYNDAINSYAAVFRTAPNTKEDYYIKSRYGIGYAYFNTKEYDKALTHFKAYLDNVQPSNPNYNDATVRLADTYYVNKNYNEALRLYERVIGSSSPDRDYAMFQKGVVLSILNQNERAKDALLELLNNYKTSRFRDDAMYQYAVIDFESGNYQAAVQSFTRLINGMPDSRLIPNALQKRGLAYSNLRQNDLAIADQQRVLDEYPDSKVASGALYSLQEVLGQENRSSEFDKYVDRYKSANPESNALESIEFEAAKTLYFNQNYKEAAAKLENYIKSYPKSSFMPDARYYLADSYLRSDNKQAGVEMMKKVVSENRSEFVNRAIQRVADMEFEVGNYPEAIKYYSRLRDLATNRKEQQTALLGLMQSYYRTNDYAATKRVASELISQGNASLNAYNSALLFKAKSTLAQGNLAQALTELRETATSASDIHGAEAHYLISETLYKQKKNKEALDHAFEFSNKFGNYDFWLGKTFLLISDIYVAQNEMFQARATLNSIIENAPNQEIVAEAKQKLAKLDGKTQQAQPQNLQQQQKQKPVKADTTLFVEPVDTTVQPIDTTGQQN</sequence>
<evidence type="ECO:0000313" key="7">
    <source>
        <dbReference type="Proteomes" id="UP001207228"/>
    </source>
</evidence>
<feature type="chain" id="PRO_5047255104" evidence="4">
    <location>
        <begin position="23"/>
        <end position="1045"/>
    </location>
</feature>
<comment type="caution">
    <text evidence="6">The sequence shown here is derived from an EMBL/GenBank/DDBJ whole genome shotgun (WGS) entry which is preliminary data.</text>
</comment>
<protein>
    <submittedName>
        <fullName evidence="6">Tetratricopeptide repeat protein</fullName>
    </submittedName>
</protein>
<dbReference type="SMART" id="SM00028">
    <property type="entry name" value="TPR"/>
    <property type="match status" value="11"/>
</dbReference>
<feature type="signal peptide" evidence="4">
    <location>
        <begin position="1"/>
        <end position="22"/>
    </location>
</feature>
<dbReference type="InterPro" id="IPR011990">
    <property type="entry name" value="TPR-like_helical_dom_sf"/>
</dbReference>
<dbReference type="InterPro" id="IPR039565">
    <property type="entry name" value="BamD-like"/>
</dbReference>
<dbReference type="PANTHER" id="PTHR12558">
    <property type="entry name" value="CELL DIVISION CYCLE 16,23,27"/>
    <property type="match status" value="1"/>
</dbReference>
<dbReference type="Pfam" id="PF13174">
    <property type="entry name" value="TPR_6"/>
    <property type="match status" value="1"/>
</dbReference>
<name>A0ABT3RCP1_9BACT</name>
<evidence type="ECO:0000256" key="4">
    <source>
        <dbReference type="SAM" id="SignalP"/>
    </source>
</evidence>
<dbReference type="PROSITE" id="PS50005">
    <property type="entry name" value="TPR"/>
    <property type="match status" value="1"/>
</dbReference>
<dbReference type="RefSeq" id="WP_266051238.1">
    <property type="nucleotide sequence ID" value="NZ_JAPFQO010000002.1"/>
</dbReference>
<organism evidence="6 7">
    <name type="scientific">Pontibacter anaerobius</name>
    <dbReference type="NCBI Taxonomy" id="2993940"/>
    <lineage>
        <taxon>Bacteria</taxon>
        <taxon>Pseudomonadati</taxon>
        <taxon>Bacteroidota</taxon>
        <taxon>Cytophagia</taxon>
        <taxon>Cytophagales</taxon>
        <taxon>Hymenobacteraceae</taxon>
        <taxon>Pontibacter</taxon>
    </lineage>
</organism>
<feature type="domain" description="Outer membrane lipoprotein BamD-like" evidence="5">
    <location>
        <begin position="511"/>
        <end position="678"/>
    </location>
</feature>
<keyword evidence="1 4" id="KW-0732">Signal</keyword>
<feature type="repeat" description="TPR" evidence="2">
    <location>
        <begin position="620"/>
        <end position="653"/>
    </location>
</feature>
<dbReference type="PANTHER" id="PTHR12558:SF33">
    <property type="entry name" value="BLL7664 PROTEIN"/>
    <property type="match status" value="1"/>
</dbReference>
<feature type="compositionally biased region" description="Low complexity" evidence="3">
    <location>
        <begin position="1004"/>
        <end position="1017"/>
    </location>
</feature>
<accession>A0ABT3RCP1</accession>
<keyword evidence="2" id="KW-0802">TPR repeat</keyword>
<evidence type="ECO:0000259" key="5">
    <source>
        <dbReference type="Pfam" id="PF13525"/>
    </source>
</evidence>
<reference evidence="6 7" key="1">
    <citation type="submission" date="2022-11" db="EMBL/GenBank/DDBJ databases">
        <title>The characterization of three novel Bacteroidetes species and genomic analysis of their roles in tidal elemental geochemical cycles.</title>
        <authorList>
            <person name="Ma K.-J."/>
        </authorList>
    </citation>
    <scope>NUCLEOTIDE SEQUENCE [LARGE SCALE GENOMIC DNA]</scope>
    <source>
        <strain evidence="6 7">M82</strain>
    </source>
</reference>
<keyword evidence="7" id="KW-1185">Reference proteome</keyword>
<dbReference type="Pfam" id="PF13525">
    <property type="entry name" value="YfiO"/>
    <property type="match status" value="1"/>
</dbReference>
<evidence type="ECO:0000256" key="2">
    <source>
        <dbReference type="PROSITE-ProRule" id="PRU00339"/>
    </source>
</evidence>
<feature type="region of interest" description="Disordered" evidence="3">
    <location>
        <begin position="999"/>
        <end position="1023"/>
    </location>
</feature>
<dbReference type="Gene3D" id="1.25.40.10">
    <property type="entry name" value="Tetratricopeptide repeat domain"/>
    <property type="match status" value="8"/>
</dbReference>
<dbReference type="Proteomes" id="UP001207228">
    <property type="component" value="Unassembled WGS sequence"/>
</dbReference>
<evidence type="ECO:0000313" key="6">
    <source>
        <dbReference type="EMBL" id="MCX2739183.1"/>
    </source>
</evidence>
<evidence type="ECO:0000256" key="1">
    <source>
        <dbReference type="ARBA" id="ARBA00022729"/>
    </source>
</evidence>
<dbReference type="SUPFAM" id="SSF81901">
    <property type="entry name" value="HCP-like"/>
    <property type="match status" value="1"/>
</dbReference>
<dbReference type="InterPro" id="IPR019734">
    <property type="entry name" value="TPR_rpt"/>
</dbReference>
<gene>
    <name evidence="6" type="ORF">OO017_04425</name>
</gene>
<dbReference type="SUPFAM" id="SSF48452">
    <property type="entry name" value="TPR-like"/>
    <property type="match status" value="6"/>
</dbReference>
<proteinExistence type="predicted"/>